<gene>
    <name evidence="11" type="primary">Cfap45_0</name>
    <name evidence="11" type="ORF">STRCIN_R02984</name>
</gene>
<protein>
    <recommendedName>
        <fullName evidence="7">Cilia- and flagella-associated protein 45</fullName>
    </recommendedName>
</protein>
<feature type="region of interest" description="Disordered" evidence="9">
    <location>
        <begin position="291"/>
        <end position="326"/>
    </location>
</feature>
<comment type="similarity">
    <text evidence="6">Belongs to the CFAP45 family.</text>
</comment>
<feature type="region of interest" description="Disordered" evidence="9">
    <location>
        <begin position="134"/>
        <end position="186"/>
    </location>
</feature>
<comment type="caution">
    <text evidence="11">The sequence shown here is derived from an EMBL/GenBank/DDBJ whole genome shotgun (WGS) entry which is preliminary data.</text>
</comment>
<evidence type="ECO:0000256" key="7">
    <source>
        <dbReference type="ARBA" id="ARBA00034142"/>
    </source>
</evidence>
<evidence type="ECO:0000313" key="12">
    <source>
        <dbReference type="Proteomes" id="UP000548317"/>
    </source>
</evidence>
<evidence type="ECO:0000256" key="3">
    <source>
        <dbReference type="ARBA" id="ARBA00023054"/>
    </source>
</evidence>
<evidence type="ECO:0000256" key="8">
    <source>
        <dbReference type="SAM" id="Coils"/>
    </source>
</evidence>
<feature type="compositionally biased region" description="Basic and acidic residues" evidence="9">
    <location>
        <begin position="213"/>
        <end position="227"/>
    </location>
</feature>
<dbReference type="GO" id="GO:0031514">
    <property type="term" value="C:motile cilium"/>
    <property type="evidence" value="ECO:0007669"/>
    <property type="project" value="UniProtKB-SubCell"/>
</dbReference>
<dbReference type="InterPro" id="IPR033253">
    <property type="entry name" value="CFAP45"/>
</dbReference>
<feature type="non-terminal residue" evidence="11">
    <location>
        <position position="1"/>
    </location>
</feature>
<sequence length="378" mass="46573">DLEQEMEREKRELLERAARMRLEQEDEMRELNSLLLTAKCSSILDRQVAEKRLIHEELAAEERRLNGIMEAERAKGLEFQEELERRRKQELISTKLEVLGQMEQHREQRALRAEQKFQEGRRVLERLEQMKREDQEAWQQQQQRQRQLRAEMRRADSENRRLRERERDRDRRDEQRALEEQRLKGEREAALEAERARVRRERQRELDRVRDMQERDRGWQEARDALRTQRSQEAAERAWRRRELEQERRRAGLVRDLQRQRGEQVALRRQELALHLEQERRDFLTLLSGHQEQLEREQQEQERRERARRDHAEALRGQIRELRQRRQRDRAAAIEEGQRQLREARERCQRLAQIGRQKLQRLRDTGVPDRYCARVERK</sequence>
<keyword evidence="12" id="KW-1185">Reference proteome</keyword>
<name>A0A7K8F8L9_9CORV</name>
<dbReference type="PANTHER" id="PTHR15504">
    <property type="entry name" value="NASOPHARYNGEAL EPITHELIUM SPECIFIC PROTEIN 1"/>
    <property type="match status" value="1"/>
</dbReference>
<proteinExistence type="inferred from homology"/>
<feature type="compositionally biased region" description="Basic and acidic residues" evidence="9">
    <location>
        <begin position="148"/>
        <end position="186"/>
    </location>
</feature>
<dbReference type="PANTHER" id="PTHR15504:SF0">
    <property type="entry name" value="CILIA- AND FLAGELLA-ASSOCIATED PROTEIN 45"/>
    <property type="match status" value="1"/>
</dbReference>
<evidence type="ECO:0000256" key="2">
    <source>
        <dbReference type="ARBA" id="ARBA00022846"/>
    </source>
</evidence>
<keyword evidence="4" id="KW-0969">Cilium</keyword>
<feature type="domain" description="Trichohyalin-plectin-homology" evidence="10">
    <location>
        <begin position="22"/>
        <end position="369"/>
    </location>
</feature>
<dbReference type="AlphaFoldDB" id="A0A7K8F8L9"/>
<evidence type="ECO:0000313" key="11">
    <source>
        <dbReference type="EMBL" id="NXB59940.1"/>
    </source>
</evidence>
<keyword evidence="2" id="KW-0282">Flagellum</keyword>
<organism evidence="11 12">
    <name type="scientific">Struthidea cinerea</name>
    <dbReference type="NCBI Taxonomy" id="181839"/>
    <lineage>
        <taxon>Eukaryota</taxon>
        <taxon>Metazoa</taxon>
        <taxon>Chordata</taxon>
        <taxon>Craniata</taxon>
        <taxon>Vertebrata</taxon>
        <taxon>Euteleostomi</taxon>
        <taxon>Archelosauria</taxon>
        <taxon>Archosauria</taxon>
        <taxon>Dinosauria</taxon>
        <taxon>Saurischia</taxon>
        <taxon>Theropoda</taxon>
        <taxon>Coelurosauria</taxon>
        <taxon>Aves</taxon>
        <taxon>Neognathae</taxon>
        <taxon>Neoaves</taxon>
        <taxon>Telluraves</taxon>
        <taxon>Australaves</taxon>
        <taxon>Passeriformes</taxon>
        <taxon>Corvoidea</taxon>
        <taxon>Corcoracidae</taxon>
        <taxon>Struthidea</taxon>
    </lineage>
</organism>
<evidence type="ECO:0000256" key="1">
    <source>
        <dbReference type="ARBA" id="ARBA00004230"/>
    </source>
</evidence>
<dbReference type="EMBL" id="VZTI01002077">
    <property type="protein sequence ID" value="NXB59940.1"/>
    <property type="molecule type" value="Genomic_DNA"/>
</dbReference>
<feature type="compositionally biased region" description="Basic and acidic residues" evidence="9">
    <location>
        <begin position="292"/>
        <end position="326"/>
    </location>
</feature>
<evidence type="ECO:0000256" key="9">
    <source>
        <dbReference type="SAM" id="MobiDB-lite"/>
    </source>
</evidence>
<keyword evidence="5" id="KW-0966">Cell projection</keyword>
<feature type="region of interest" description="Disordered" evidence="9">
    <location>
        <begin position="213"/>
        <end position="232"/>
    </location>
</feature>
<evidence type="ECO:0000256" key="5">
    <source>
        <dbReference type="ARBA" id="ARBA00023273"/>
    </source>
</evidence>
<dbReference type="Pfam" id="PF13868">
    <property type="entry name" value="TPH"/>
    <property type="match status" value="1"/>
</dbReference>
<dbReference type="Proteomes" id="UP000548317">
    <property type="component" value="Unassembled WGS sequence"/>
</dbReference>
<evidence type="ECO:0000256" key="4">
    <source>
        <dbReference type="ARBA" id="ARBA00023069"/>
    </source>
</evidence>
<comment type="subcellular location">
    <subcellularLocation>
        <location evidence="1">Cell projection</location>
        <location evidence="1">Cilium</location>
        <location evidence="1">Flagellum</location>
    </subcellularLocation>
</comment>
<accession>A0A7K8F8L9</accession>
<reference evidence="11 12" key="1">
    <citation type="submission" date="2019-09" db="EMBL/GenBank/DDBJ databases">
        <title>Bird 10,000 Genomes (B10K) Project - Family phase.</title>
        <authorList>
            <person name="Zhang G."/>
        </authorList>
    </citation>
    <scope>NUCLEOTIDE SEQUENCE [LARGE SCALE GENOMIC DNA]</scope>
    <source>
        <strain evidence="11">B10K-DU-029-33</strain>
        <tissue evidence="11">Heart</tissue>
    </source>
</reference>
<feature type="non-terminal residue" evidence="11">
    <location>
        <position position="378"/>
    </location>
</feature>
<evidence type="ECO:0000256" key="6">
    <source>
        <dbReference type="ARBA" id="ARBA00034116"/>
    </source>
</evidence>
<keyword evidence="3 8" id="KW-0175">Coiled coil</keyword>
<evidence type="ECO:0000259" key="10">
    <source>
        <dbReference type="Pfam" id="PF13868"/>
    </source>
</evidence>
<feature type="coiled-coil region" evidence="8">
    <location>
        <begin position="3"/>
        <end position="34"/>
    </location>
</feature>
<dbReference type="InterPro" id="IPR043597">
    <property type="entry name" value="TPH_dom"/>
</dbReference>